<geneLocation type="mitochondrion" evidence="2"/>
<evidence type="ECO:0000313" key="2">
    <source>
        <dbReference type="EMBL" id="AMA06571.1"/>
    </source>
</evidence>
<feature type="transmembrane region" description="Helical" evidence="1">
    <location>
        <begin position="6"/>
        <end position="22"/>
    </location>
</feature>
<feature type="transmembrane region" description="Helical" evidence="1">
    <location>
        <begin position="242"/>
        <end position="262"/>
    </location>
</feature>
<keyword evidence="2" id="KW-0496">Mitochondrion</keyword>
<feature type="transmembrane region" description="Helical" evidence="1">
    <location>
        <begin position="29"/>
        <end position="48"/>
    </location>
</feature>
<proteinExistence type="predicted"/>
<feature type="transmembrane region" description="Helical" evidence="1">
    <location>
        <begin position="189"/>
        <end position="209"/>
    </location>
</feature>
<evidence type="ECO:0000256" key="1">
    <source>
        <dbReference type="SAM" id="Phobius"/>
    </source>
</evidence>
<keyword evidence="1" id="KW-1133">Transmembrane helix</keyword>
<organism evidence="2">
    <name type="scientific">Homalogaster paloniae</name>
    <dbReference type="NCBI Taxonomy" id="123221"/>
    <lineage>
        <taxon>Eukaryota</taxon>
        <taxon>Metazoa</taxon>
        <taxon>Spiralia</taxon>
        <taxon>Lophotrochozoa</taxon>
        <taxon>Platyhelminthes</taxon>
        <taxon>Trematoda</taxon>
        <taxon>Digenea</taxon>
        <taxon>Gastrodiscidae</taxon>
        <taxon>Homalogaster</taxon>
    </lineage>
</organism>
<feature type="transmembrane region" description="Helical" evidence="1">
    <location>
        <begin position="163"/>
        <end position="183"/>
    </location>
</feature>
<dbReference type="AlphaFoldDB" id="A0A1P7ZIQ4"/>
<feature type="transmembrane region" description="Helical" evidence="1">
    <location>
        <begin position="100"/>
        <end position="120"/>
    </location>
</feature>
<reference evidence="2" key="1">
    <citation type="submission" date="2015-07" db="EMBL/GenBank/DDBJ databases">
        <title>Analysis of the complete Homalogaster paloniae mitochondrial genome.</title>
        <authorList>
            <person name="Fang R."/>
            <person name="Yang X."/>
            <person name="Tan L."/>
            <person name="Lei W."/>
            <person name="Qi M."/>
            <person name="Zhang Z."/>
        </authorList>
    </citation>
    <scope>NUCLEOTIDE SEQUENCE</scope>
</reference>
<sequence length="290" mass="33235">MRGYFISWLSLFLIIFFTWCLFSCENISFLWMFIELASLSLIPSFFMYGGSESLGGLFSYIVVSSVASSFMVCALLSDALLVFFYLGLLVKFGVFPFFGWVYKVVVGSNWFVVWCFSTFLKCPFLFFSFFFLLGWSVSVINILCCLTFLLCTFLFWLFSFNWYYCWCHMMLVSSASLVVMSLVLSADALLYLLLVYIVWATMVIGFFNWTGGEMSLNGLGVCFLFCFLLVSYPLSVSVFYKLLMGSCIFSCSFGVFFLWVLYSLSEQFYLIKFVIGEEVPKSLISLGSVV</sequence>
<name>A0A1P7ZIQ4_9TREM</name>
<dbReference type="EMBL" id="KT266674">
    <property type="protein sequence ID" value="AMA06571.1"/>
    <property type="molecule type" value="Genomic_DNA"/>
</dbReference>
<gene>
    <name evidence="2" type="primary">ND2</name>
</gene>
<feature type="transmembrane region" description="Helical" evidence="1">
    <location>
        <begin position="216"/>
        <end position="236"/>
    </location>
</feature>
<feature type="transmembrane region" description="Helical" evidence="1">
    <location>
        <begin position="60"/>
        <end position="88"/>
    </location>
</feature>
<keyword evidence="1" id="KW-0472">Membrane</keyword>
<accession>A0A1P7ZIQ4</accession>
<feature type="transmembrane region" description="Helical" evidence="1">
    <location>
        <begin position="126"/>
        <end position="156"/>
    </location>
</feature>
<keyword evidence="1" id="KW-0812">Transmembrane</keyword>
<protein>
    <submittedName>
        <fullName evidence="2">NADH dehydrogenase subunit 2</fullName>
    </submittedName>
</protein>